<dbReference type="AlphaFoldDB" id="A0A1M3KWA1"/>
<feature type="signal peptide" evidence="1">
    <location>
        <begin position="1"/>
        <end position="23"/>
    </location>
</feature>
<dbReference type="SUPFAM" id="SSF51126">
    <property type="entry name" value="Pectin lyase-like"/>
    <property type="match status" value="1"/>
</dbReference>
<name>A0A1M3KWA1_9BACT</name>
<dbReference type="Gene3D" id="3.40.50.1240">
    <property type="entry name" value="Phosphoglycerate mutase-like"/>
    <property type="match status" value="1"/>
</dbReference>
<reference evidence="3 4" key="1">
    <citation type="submission" date="2016-09" db="EMBL/GenBank/DDBJ databases">
        <title>Genome-resolved meta-omics ties microbial dynamics to process performance in biotechnology for thiocyanate degradation.</title>
        <authorList>
            <person name="Kantor R.S."/>
            <person name="Huddy R.J."/>
            <person name="Iyer R."/>
            <person name="Thomas B.C."/>
            <person name="Brown C.T."/>
            <person name="Anantharaman K."/>
            <person name="Tringe S."/>
            <person name="Hettich R.L."/>
            <person name="Harrison S.T."/>
            <person name="Banfield J.F."/>
        </authorList>
    </citation>
    <scope>NUCLEOTIDE SEQUENCE [LARGE SCALE GENOMIC DNA]</scope>
    <source>
        <strain evidence="3">59-99</strain>
    </source>
</reference>
<dbReference type="EMBL" id="MKVH01000024">
    <property type="protein sequence ID" value="OJX56670.1"/>
    <property type="molecule type" value="Genomic_DNA"/>
</dbReference>
<dbReference type="SUPFAM" id="SSF53254">
    <property type="entry name" value="Phosphoglycerate mutase-like"/>
    <property type="match status" value="1"/>
</dbReference>
<evidence type="ECO:0000313" key="3">
    <source>
        <dbReference type="EMBL" id="OJX56670.1"/>
    </source>
</evidence>
<dbReference type="NCBIfam" id="TIGR04183">
    <property type="entry name" value="Por_Secre_tail"/>
    <property type="match status" value="1"/>
</dbReference>
<keyword evidence="1" id="KW-0732">Signal</keyword>
<comment type="caution">
    <text evidence="3">The sequence shown here is derived from an EMBL/GenBank/DDBJ whole genome shotgun (WGS) entry which is preliminary data.</text>
</comment>
<dbReference type="InterPro" id="IPR011050">
    <property type="entry name" value="Pectin_lyase_fold/virulence"/>
</dbReference>
<dbReference type="Gene3D" id="2.160.20.10">
    <property type="entry name" value="Single-stranded right-handed beta-helix, Pectin lyase-like"/>
    <property type="match status" value="1"/>
</dbReference>
<dbReference type="InterPro" id="IPR012334">
    <property type="entry name" value="Pectin_lyas_fold"/>
</dbReference>
<dbReference type="Proteomes" id="UP000184233">
    <property type="component" value="Unassembled WGS sequence"/>
</dbReference>
<sequence length="707" mass="76752">MTLFRRVVVLVVAVIGLCLSAKADTLYVNIQAEPGGDGRSWNTAYRHLNDALTASRQGDELWVAKGTYKPDQGTDRTAGDKNATFRILNRRQVYGGFKGTETLRETRDWYRNRTILSGDLLGNDAEVIDVSDVTRFDNSMNVVTMTSGDLDSMTIIDGLVITAGFNPLGEGAGILVGADSPIFRNCEFLRNGASKGGAAYVTGTGQAKFEYCTFIENMALREGGAICYEGRKDSLTRPAVSQSHFIGNRAGSRGGAISFVDAGTPRVASSVFYGNRVEGIGGAGGAIHADERTIPYVVNTTFVRNLYGDSSGVGAAVAMHGAGVLNSIFWGTEEENQRQIAQLDTTGLDTMIAARACLVRNDFDFGFWQNDPMFIDIEHPAGPDGFLGTDDDGLRVDAMSTAHDAGVIDGFVNHWRTDCIGNPRLVERKIDLGAYEWQRPGHERYREIVREMREDGLVYMYRHMTTDWDQKDPGPAPECFPGRNLSYEGRQQGITIGKHSRALGIDVTEVLASPVCRCWETAFLIYGTYEKVAYWGSGGGASNDAGRRADLSRLVLPAGTSRAIATHDAVILTLIDFTSAEVMEGDAVIIRPLGDTFEVIGHFCSDTWERYHVRFPDSTSTGVDGDVDVVAGNGIHDVHPNPVQSELAFSLSMGGMVQVIDVNGGIVLTQRMTQGRQSLSVSSLTAGVYALRVVSERGVSTAMFVKR</sequence>
<proteinExistence type="predicted"/>
<dbReference type="Pfam" id="PF18962">
    <property type="entry name" value="Por_Secre_tail"/>
    <property type="match status" value="1"/>
</dbReference>
<feature type="chain" id="PRO_5012770209" description="Secretion system C-terminal sorting domain-containing protein" evidence="1">
    <location>
        <begin position="24"/>
        <end position="707"/>
    </location>
</feature>
<protein>
    <recommendedName>
        <fullName evidence="2">Secretion system C-terminal sorting domain-containing protein</fullName>
    </recommendedName>
</protein>
<dbReference type="CDD" id="cd07040">
    <property type="entry name" value="HP"/>
    <property type="match status" value="1"/>
</dbReference>
<dbReference type="InterPro" id="IPR029033">
    <property type="entry name" value="His_PPase_superfam"/>
</dbReference>
<dbReference type="STRING" id="1895771.BGO89_09005"/>
<dbReference type="InterPro" id="IPR026444">
    <property type="entry name" value="Secre_tail"/>
</dbReference>
<organism evidence="3 4">
    <name type="scientific">Candidatus Kapaibacterium thiocyanatum</name>
    <dbReference type="NCBI Taxonomy" id="1895771"/>
    <lineage>
        <taxon>Bacteria</taxon>
        <taxon>Pseudomonadati</taxon>
        <taxon>Candidatus Kapaibacteriota</taxon>
        <taxon>Candidatus Kapaibacteriia</taxon>
        <taxon>Candidatus Kapaibacteriales</taxon>
        <taxon>Candidatus Kapaibacteriaceae</taxon>
        <taxon>Candidatus Kapaibacterium</taxon>
    </lineage>
</organism>
<evidence type="ECO:0000259" key="2">
    <source>
        <dbReference type="Pfam" id="PF18962"/>
    </source>
</evidence>
<gene>
    <name evidence="3" type="ORF">BGO89_09005</name>
</gene>
<evidence type="ECO:0000256" key="1">
    <source>
        <dbReference type="SAM" id="SignalP"/>
    </source>
</evidence>
<accession>A0A1M3KWA1</accession>
<feature type="domain" description="Secretion system C-terminal sorting" evidence="2">
    <location>
        <begin position="638"/>
        <end position="700"/>
    </location>
</feature>
<evidence type="ECO:0000313" key="4">
    <source>
        <dbReference type="Proteomes" id="UP000184233"/>
    </source>
</evidence>